<gene>
    <name evidence="6" type="ORF">KCV87_07975</name>
</gene>
<dbReference type="Pfam" id="PF00005">
    <property type="entry name" value="ABC_tran"/>
    <property type="match status" value="1"/>
</dbReference>
<name>A0AA45L9W5_9PSEU</name>
<dbReference type="PROSITE" id="PS50893">
    <property type="entry name" value="ABC_TRANSPORTER_2"/>
    <property type="match status" value="1"/>
</dbReference>
<dbReference type="AlphaFoldDB" id="A0AA45L9W5"/>
<protein>
    <submittedName>
        <fullName evidence="6">ATP-binding cassette domain-containing protein</fullName>
    </submittedName>
</protein>
<dbReference type="Proteomes" id="UP000677152">
    <property type="component" value="Chromosome"/>
</dbReference>
<proteinExistence type="inferred from homology"/>
<dbReference type="GO" id="GO:0016887">
    <property type="term" value="F:ATP hydrolysis activity"/>
    <property type="evidence" value="ECO:0007669"/>
    <property type="project" value="InterPro"/>
</dbReference>
<dbReference type="SUPFAM" id="SSF52540">
    <property type="entry name" value="P-loop containing nucleoside triphosphate hydrolases"/>
    <property type="match status" value="1"/>
</dbReference>
<dbReference type="InterPro" id="IPR003593">
    <property type="entry name" value="AAA+_ATPase"/>
</dbReference>
<sequence>MIEVEGLCKRRGGRFVVRELGFRVGAGRVTAFLGPNGAGKSTTLRVLLGLDRADSGRALVRGVPYARLRWPLRVVGAVLEDGAHPARSGRGHLGWVARSNGIALSRVSEVLGVAGLSDFGGVRVGAYSLGMRRRLAVACALLGEPEVLVLDEPLNGLDPEGIRWLRRVVREFADSGGAVLLSSHLVAEAEAVADDVVVVDRGRLVASGTVAEVVGARGSLEEAFFALTGGAA</sequence>
<dbReference type="InterPro" id="IPR027417">
    <property type="entry name" value="P-loop_NTPase"/>
</dbReference>
<organism evidence="6 7">
    <name type="scientific">Actinosynnema pretiosum subsp. pretiosum</name>
    <dbReference type="NCBI Taxonomy" id="103721"/>
    <lineage>
        <taxon>Bacteria</taxon>
        <taxon>Bacillati</taxon>
        <taxon>Actinomycetota</taxon>
        <taxon>Actinomycetes</taxon>
        <taxon>Pseudonocardiales</taxon>
        <taxon>Pseudonocardiaceae</taxon>
        <taxon>Actinosynnema</taxon>
    </lineage>
</organism>
<evidence type="ECO:0000256" key="2">
    <source>
        <dbReference type="ARBA" id="ARBA00022448"/>
    </source>
</evidence>
<evidence type="ECO:0000256" key="1">
    <source>
        <dbReference type="ARBA" id="ARBA00005417"/>
    </source>
</evidence>
<dbReference type="PROSITE" id="PS00211">
    <property type="entry name" value="ABC_TRANSPORTER_1"/>
    <property type="match status" value="1"/>
</dbReference>
<evidence type="ECO:0000313" key="7">
    <source>
        <dbReference type="Proteomes" id="UP000677152"/>
    </source>
</evidence>
<dbReference type="PANTHER" id="PTHR43335:SF4">
    <property type="entry name" value="ABC TRANSPORTER, ATP-BINDING PROTEIN"/>
    <property type="match status" value="1"/>
</dbReference>
<dbReference type="InterPro" id="IPR017871">
    <property type="entry name" value="ABC_transporter-like_CS"/>
</dbReference>
<comment type="similarity">
    <text evidence="1">Belongs to the ABC transporter superfamily.</text>
</comment>
<evidence type="ECO:0000256" key="4">
    <source>
        <dbReference type="ARBA" id="ARBA00022840"/>
    </source>
</evidence>
<feature type="domain" description="ABC transporter" evidence="5">
    <location>
        <begin position="2"/>
        <end position="226"/>
    </location>
</feature>
<keyword evidence="3" id="KW-0547">Nucleotide-binding</keyword>
<evidence type="ECO:0000313" key="6">
    <source>
        <dbReference type="EMBL" id="QUF05991.1"/>
    </source>
</evidence>
<reference evidence="6" key="1">
    <citation type="submission" date="2021-04" db="EMBL/GenBank/DDBJ databases">
        <title>Genomic sequence of Actinosynnema pretiosum subsp. pretiosum ATCC 31280 (C-14919).</title>
        <authorList>
            <person name="Bai L."/>
            <person name="Wang X."/>
            <person name="Xiao Y."/>
        </authorList>
    </citation>
    <scope>NUCLEOTIDE SEQUENCE</scope>
    <source>
        <strain evidence="6">ATCC 31280</strain>
    </source>
</reference>
<accession>A0AA45L9W5</accession>
<dbReference type="PANTHER" id="PTHR43335">
    <property type="entry name" value="ABC TRANSPORTER, ATP-BINDING PROTEIN"/>
    <property type="match status" value="1"/>
</dbReference>
<dbReference type="Gene3D" id="3.40.50.300">
    <property type="entry name" value="P-loop containing nucleotide triphosphate hydrolases"/>
    <property type="match status" value="1"/>
</dbReference>
<keyword evidence="2" id="KW-0813">Transport</keyword>
<dbReference type="EMBL" id="CP073249">
    <property type="protein sequence ID" value="QUF05991.1"/>
    <property type="molecule type" value="Genomic_DNA"/>
</dbReference>
<dbReference type="GO" id="GO:0005524">
    <property type="term" value="F:ATP binding"/>
    <property type="evidence" value="ECO:0007669"/>
    <property type="project" value="UniProtKB-KW"/>
</dbReference>
<dbReference type="SMART" id="SM00382">
    <property type="entry name" value="AAA"/>
    <property type="match status" value="1"/>
</dbReference>
<keyword evidence="4 6" id="KW-0067">ATP-binding</keyword>
<evidence type="ECO:0000259" key="5">
    <source>
        <dbReference type="PROSITE" id="PS50893"/>
    </source>
</evidence>
<dbReference type="InterPro" id="IPR003439">
    <property type="entry name" value="ABC_transporter-like_ATP-bd"/>
</dbReference>
<evidence type="ECO:0000256" key="3">
    <source>
        <dbReference type="ARBA" id="ARBA00022741"/>
    </source>
</evidence>